<sequence length="227" mass="24720">MVTPELKSLPPQARKRIEKLETTVSELTGALGQLVSEMRRQGMDFPVENASSPLLKTLFQRDRPHRTPRKVPSFAPVKATKQAATAATGLAAAVARGEAARVEWVSSGEVVPARTLADKWGLTPQALGPAADRGEVFAVVVKRQRFYPKEFLDLHRDDVATVSKALGNLSPEEKLAFWKRPHGALGGKTVFHLLSGTTDGRRLMRLVQLAQAWAAQTHTESDVAEAA</sequence>
<evidence type="ECO:0000313" key="1">
    <source>
        <dbReference type="EMBL" id="OIQ74415.1"/>
    </source>
</evidence>
<gene>
    <name evidence="1" type="ORF">GALL_439340</name>
</gene>
<dbReference type="AlphaFoldDB" id="A0A1J5Q340"/>
<proteinExistence type="predicted"/>
<comment type="caution">
    <text evidence="1">The sequence shown here is derived from an EMBL/GenBank/DDBJ whole genome shotgun (WGS) entry which is preliminary data.</text>
</comment>
<reference evidence="1" key="1">
    <citation type="submission" date="2016-10" db="EMBL/GenBank/DDBJ databases">
        <title>Sequence of Gallionella enrichment culture.</title>
        <authorList>
            <person name="Poehlein A."/>
            <person name="Muehling M."/>
            <person name="Daniel R."/>
        </authorList>
    </citation>
    <scope>NUCLEOTIDE SEQUENCE</scope>
</reference>
<organism evidence="1">
    <name type="scientific">mine drainage metagenome</name>
    <dbReference type="NCBI Taxonomy" id="410659"/>
    <lineage>
        <taxon>unclassified sequences</taxon>
        <taxon>metagenomes</taxon>
        <taxon>ecological metagenomes</taxon>
    </lineage>
</organism>
<protein>
    <submittedName>
        <fullName evidence="1">Uncharacterized protein</fullName>
    </submittedName>
</protein>
<accession>A0A1J5Q340</accession>
<dbReference type="EMBL" id="MLJW01002517">
    <property type="protein sequence ID" value="OIQ74415.1"/>
    <property type="molecule type" value="Genomic_DNA"/>
</dbReference>
<name>A0A1J5Q340_9ZZZZ</name>